<dbReference type="RefSeq" id="WP_004483880.1">
    <property type="nucleotide sequence ID" value="NZ_AHOQ02000011.1"/>
</dbReference>
<evidence type="ECO:0000313" key="2">
    <source>
        <dbReference type="EMBL" id="EMO47047.1"/>
    </source>
</evidence>
<dbReference type="EMBL" id="AHOQ02000011">
    <property type="protein sequence ID" value="EMO47047.1"/>
    <property type="molecule type" value="Genomic_DNA"/>
</dbReference>
<comment type="caution">
    <text evidence="2">The sequence shown here is derived from an EMBL/GenBank/DDBJ whole genome shotgun (WGS) entry which is preliminary data.</text>
</comment>
<dbReference type="AlphaFoldDB" id="M6UPK3"/>
<keyword evidence="1" id="KW-0812">Transmembrane</keyword>
<gene>
    <name evidence="2" type="ORF">LEP1GSC187_1062</name>
</gene>
<evidence type="ECO:0000256" key="1">
    <source>
        <dbReference type="SAM" id="Phobius"/>
    </source>
</evidence>
<organism evidence="2 3">
    <name type="scientific">Leptospira santarosai str. ZUN179</name>
    <dbReference type="NCBI Taxonomy" id="1049985"/>
    <lineage>
        <taxon>Bacteria</taxon>
        <taxon>Pseudomonadati</taxon>
        <taxon>Spirochaetota</taxon>
        <taxon>Spirochaetia</taxon>
        <taxon>Leptospirales</taxon>
        <taxon>Leptospiraceae</taxon>
        <taxon>Leptospira</taxon>
    </lineage>
</organism>
<accession>M6UPK3</accession>
<reference evidence="2 3" key="1">
    <citation type="submission" date="2013-01" db="EMBL/GenBank/DDBJ databases">
        <authorList>
            <person name="Harkins D.M."/>
            <person name="Durkin A.S."/>
            <person name="Brinkac L.M."/>
            <person name="Haft D.H."/>
            <person name="Selengut J.D."/>
            <person name="Sanka R."/>
            <person name="DePew J."/>
            <person name="Purushe J."/>
            <person name="Matthias M.A."/>
            <person name="Vinetz J.M."/>
            <person name="Sutton G.G."/>
            <person name="Nierman W.C."/>
            <person name="Fouts D.E."/>
        </authorList>
    </citation>
    <scope>NUCLEOTIDE SEQUENCE [LARGE SCALE GENOMIC DNA]</scope>
    <source>
        <strain evidence="2 3">ZUN179</strain>
    </source>
</reference>
<keyword evidence="1" id="KW-1133">Transmembrane helix</keyword>
<evidence type="ECO:0000313" key="3">
    <source>
        <dbReference type="Proteomes" id="UP000012160"/>
    </source>
</evidence>
<protein>
    <submittedName>
        <fullName evidence="2">Uncharacterized protein</fullName>
    </submittedName>
</protein>
<proteinExistence type="predicted"/>
<feature type="transmembrane region" description="Helical" evidence="1">
    <location>
        <begin position="17"/>
        <end position="35"/>
    </location>
</feature>
<sequence length="89" mass="10641">MNELFSKLKSYFKEKKIFLITRLLVVFCLVLFIKINRIQIRLNPPEETFEKVTPVDYSEDRSRLICYARRIPEKIQKVCDGAFPEKGER</sequence>
<keyword evidence="1" id="KW-0472">Membrane</keyword>
<dbReference type="Proteomes" id="UP000012160">
    <property type="component" value="Unassembled WGS sequence"/>
</dbReference>
<name>M6UPK3_9LEPT</name>